<keyword evidence="1" id="KW-0119">Carbohydrate metabolism</keyword>
<dbReference type="EMBL" id="FQVH01000009">
    <property type="protein sequence ID" value="SHF00143.1"/>
    <property type="molecule type" value="Genomic_DNA"/>
</dbReference>
<dbReference type="GO" id="GO:0019262">
    <property type="term" value="P:N-acetylneuraminate catabolic process"/>
    <property type="evidence" value="ECO:0007669"/>
    <property type="project" value="TreeGrafter"/>
</dbReference>
<dbReference type="PANTHER" id="PTHR11280">
    <property type="entry name" value="GLUCOSAMINE-6-PHOSPHATE ISOMERASE"/>
    <property type="match status" value="1"/>
</dbReference>
<evidence type="ECO:0000313" key="4">
    <source>
        <dbReference type="Proteomes" id="UP000184088"/>
    </source>
</evidence>
<evidence type="ECO:0000313" key="3">
    <source>
        <dbReference type="EMBL" id="SHF00143.1"/>
    </source>
</evidence>
<protein>
    <submittedName>
        <fullName evidence="3">Glucosamine-6-phosphate deaminase</fullName>
    </submittedName>
</protein>
<name>A0A1M4Y3I9_9THEO</name>
<dbReference type="Gene3D" id="3.40.50.1360">
    <property type="match status" value="1"/>
</dbReference>
<evidence type="ECO:0000259" key="2">
    <source>
        <dbReference type="Pfam" id="PF01182"/>
    </source>
</evidence>
<gene>
    <name evidence="3" type="ORF">SAMN02746089_01143</name>
</gene>
<dbReference type="InterPro" id="IPR037171">
    <property type="entry name" value="NagB/RpiA_transferase-like"/>
</dbReference>
<dbReference type="GO" id="GO:0042802">
    <property type="term" value="F:identical protein binding"/>
    <property type="evidence" value="ECO:0007669"/>
    <property type="project" value="TreeGrafter"/>
</dbReference>
<accession>A0A1M4Y3I9</accession>
<dbReference type="Proteomes" id="UP000184088">
    <property type="component" value="Unassembled WGS sequence"/>
</dbReference>
<dbReference type="GO" id="GO:0005975">
    <property type="term" value="P:carbohydrate metabolic process"/>
    <property type="evidence" value="ECO:0007669"/>
    <property type="project" value="InterPro"/>
</dbReference>
<dbReference type="GO" id="GO:0004342">
    <property type="term" value="F:glucosamine-6-phosphate deaminase activity"/>
    <property type="evidence" value="ECO:0007669"/>
    <property type="project" value="InterPro"/>
</dbReference>
<dbReference type="PANTHER" id="PTHR11280:SF6">
    <property type="entry name" value="GLUCOSAMINE-6-PHOSPHATE ISOMERASE NAGB"/>
    <property type="match status" value="1"/>
</dbReference>
<dbReference type="CDD" id="cd01399">
    <property type="entry name" value="GlcN6P_deaminase"/>
    <property type="match status" value="1"/>
</dbReference>
<evidence type="ECO:0000256" key="1">
    <source>
        <dbReference type="ARBA" id="ARBA00023277"/>
    </source>
</evidence>
<keyword evidence="4" id="KW-1185">Reference proteome</keyword>
<dbReference type="GO" id="GO:0006043">
    <property type="term" value="P:glucosamine catabolic process"/>
    <property type="evidence" value="ECO:0007669"/>
    <property type="project" value="TreeGrafter"/>
</dbReference>
<dbReference type="SUPFAM" id="SSF100950">
    <property type="entry name" value="NagB/RpiA/CoA transferase-like"/>
    <property type="match status" value="1"/>
</dbReference>
<dbReference type="InterPro" id="IPR004547">
    <property type="entry name" value="Glucosamine6P_isomerase"/>
</dbReference>
<dbReference type="GO" id="GO:0006046">
    <property type="term" value="P:N-acetylglucosamine catabolic process"/>
    <property type="evidence" value="ECO:0007669"/>
    <property type="project" value="TreeGrafter"/>
</dbReference>
<dbReference type="OrthoDB" id="9791139at2"/>
<dbReference type="RefSeq" id="WP_073342598.1">
    <property type="nucleotide sequence ID" value="NZ_FQVH01000009.1"/>
</dbReference>
<proteinExistence type="predicted"/>
<dbReference type="STRING" id="1121256.SAMN02746089_01143"/>
<dbReference type="GO" id="GO:0005737">
    <property type="term" value="C:cytoplasm"/>
    <property type="evidence" value="ECO:0007669"/>
    <property type="project" value="TreeGrafter"/>
</dbReference>
<dbReference type="InterPro" id="IPR006148">
    <property type="entry name" value="Glc/Gal-6P_isomerase"/>
</dbReference>
<dbReference type="AlphaFoldDB" id="A0A1M4Y3I9"/>
<sequence length="256" mass="29140">MSYIKNFKVDNLEVFISENRDEMGKLAARDVHDRILELLEEKDAINMVFAAAPSQNEFLASLVSYDDVDWGRINAFHLDEYIGLSIEAPQRFANFLKDRIFGKVGFKSVNYIDGNAQDIEAECRRYSELLKEHPIDIGCIGIGENGHIAFNDPWVADFNDKKLVKVVELDERCRMQQVHDGCFSSLDEVPRYAITLTIPTIMSSQFIYCIVPAKTKAEAVYNTLKGDIVEDCPASILRTHPRAYLYLDMDSAEKII</sequence>
<feature type="domain" description="Glucosamine/galactosamine-6-phosphate isomerase" evidence="2">
    <location>
        <begin position="19"/>
        <end position="239"/>
    </location>
</feature>
<dbReference type="Pfam" id="PF01182">
    <property type="entry name" value="Glucosamine_iso"/>
    <property type="match status" value="1"/>
</dbReference>
<reference evidence="3 4" key="1">
    <citation type="submission" date="2016-11" db="EMBL/GenBank/DDBJ databases">
        <authorList>
            <person name="Jaros S."/>
            <person name="Januszkiewicz K."/>
            <person name="Wedrychowicz H."/>
        </authorList>
    </citation>
    <scope>NUCLEOTIDE SEQUENCE [LARGE SCALE GENOMIC DNA]</scope>
    <source>
        <strain evidence="3 4">DSM 17918</strain>
    </source>
</reference>
<organism evidence="3 4">
    <name type="scientific">Caldanaerobius fijiensis DSM 17918</name>
    <dbReference type="NCBI Taxonomy" id="1121256"/>
    <lineage>
        <taxon>Bacteria</taxon>
        <taxon>Bacillati</taxon>
        <taxon>Bacillota</taxon>
        <taxon>Clostridia</taxon>
        <taxon>Thermoanaerobacterales</taxon>
        <taxon>Thermoanaerobacteraceae</taxon>
        <taxon>Caldanaerobius</taxon>
    </lineage>
</organism>